<name>A0AAV5SLQ7_9BILA</name>
<proteinExistence type="predicted"/>
<dbReference type="Proteomes" id="UP001432027">
    <property type="component" value="Unassembled WGS sequence"/>
</dbReference>
<feature type="non-terminal residue" evidence="2">
    <location>
        <position position="204"/>
    </location>
</feature>
<keyword evidence="1" id="KW-0812">Transmembrane</keyword>
<feature type="non-terminal residue" evidence="2">
    <location>
        <position position="1"/>
    </location>
</feature>
<reference evidence="2" key="1">
    <citation type="submission" date="2023-10" db="EMBL/GenBank/DDBJ databases">
        <title>Genome assembly of Pristionchus species.</title>
        <authorList>
            <person name="Yoshida K."/>
            <person name="Sommer R.J."/>
        </authorList>
    </citation>
    <scope>NUCLEOTIDE SEQUENCE</scope>
    <source>
        <strain evidence="2">RS0144</strain>
    </source>
</reference>
<dbReference type="EMBL" id="BTSX01000002">
    <property type="protein sequence ID" value="GMS84296.1"/>
    <property type="molecule type" value="Genomic_DNA"/>
</dbReference>
<evidence type="ECO:0000313" key="3">
    <source>
        <dbReference type="Proteomes" id="UP001432027"/>
    </source>
</evidence>
<gene>
    <name evidence="2" type="ORF">PENTCL1PPCAC_6471</name>
</gene>
<protein>
    <recommendedName>
        <fullName evidence="4">SEA domain-containing protein</fullName>
    </recommendedName>
</protein>
<comment type="caution">
    <text evidence="2">The sequence shown here is derived from an EMBL/GenBank/DDBJ whole genome shotgun (WGS) entry which is preliminary data.</text>
</comment>
<dbReference type="PANTHER" id="PTHR37972">
    <property type="entry name" value="PROTEIN CBG25533"/>
    <property type="match status" value="1"/>
</dbReference>
<accession>A0AAV5SLQ7</accession>
<keyword evidence="3" id="KW-1185">Reference proteome</keyword>
<sequence>SRRMVVTNNRIFHIISIVFLVLGVILSAVGITLIIISSTSQCNPVDPTPTVNPQCHSTMFGTQVYLAQTIGWVDKLANSSSLEFKTLAKSVSDKMIAALESPSVPPSGMIMLISSDEQVTYDVQVSRFTPDKESGKNVVAYTSGVALSTSIGDMPTVTAIGDKINKNLDEDEEVISVNVNETELQFCPELPEIECPRVTECPQV</sequence>
<dbReference type="PANTHER" id="PTHR37972:SF2">
    <property type="entry name" value="PRION-LIKE-(Q_N-RICH)-DOMAIN-BEARING PROTEIN-RELATED"/>
    <property type="match status" value="1"/>
</dbReference>
<keyword evidence="1" id="KW-1133">Transmembrane helix</keyword>
<evidence type="ECO:0008006" key="4">
    <source>
        <dbReference type="Google" id="ProtNLM"/>
    </source>
</evidence>
<evidence type="ECO:0000313" key="2">
    <source>
        <dbReference type="EMBL" id="GMS84296.1"/>
    </source>
</evidence>
<keyword evidence="1" id="KW-0472">Membrane</keyword>
<organism evidence="2 3">
    <name type="scientific">Pristionchus entomophagus</name>
    <dbReference type="NCBI Taxonomy" id="358040"/>
    <lineage>
        <taxon>Eukaryota</taxon>
        <taxon>Metazoa</taxon>
        <taxon>Ecdysozoa</taxon>
        <taxon>Nematoda</taxon>
        <taxon>Chromadorea</taxon>
        <taxon>Rhabditida</taxon>
        <taxon>Rhabditina</taxon>
        <taxon>Diplogasteromorpha</taxon>
        <taxon>Diplogasteroidea</taxon>
        <taxon>Neodiplogasteridae</taxon>
        <taxon>Pristionchus</taxon>
    </lineage>
</organism>
<dbReference type="AlphaFoldDB" id="A0AAV5SLQ7"/>
<evidence type="ECO:0000256" key="1">
    <source>
        <dbReference type="SAM" id="Phobius"/>
    </source>
</evidence>
<feature type="transmembrane region" description="Helical" evidence="1">
    <location>
        <begin position="12"/>
        <end position="36"/>
    </location>
</feature>